<dbReference type="Pfam" id="PF00790">
    <property type="entry name" value="VHS"/>
    <property type="match status" value="1"/>
</dbReference>
<evidence type="ECO:0000256" key="4">
    <source>
        <dbReference type="SAM" id="Coils"/>
    </source>
</evidence>
<feature type="domain" description="GAT" evidence="7">
    <location>
        <begin position="218"/>
        <end position="306"/>
    </location>
</feature>
<dbReference type="CDD" id="cd03565">
    <property type="entry name" value="VHS_Tom1_like"/>
    <property type="match status" value="1"/>
</dbReference>
<dbReference type="PANTHER" id="PTHR13856">
    <property type="entry name" value="VHS DOMAIN CONTAINING PROTEIN FAMILY"/>
    <property type="match status" value="1"/>
</dbReference>
<dbReference type="GO" id="GO:0030276">
    <property type="term" value="F:clathrin binding"/>
    <property type="evidence" value="ECO:0007669"/>
    <property type="project" value="TreeGrafter"/>
</dbReference>
<dbReference type="Proteomes" id="UP000616769">
    <property type="component" value="Unassembled WGS sequence"/>
</dbReference>
<dbReference type="EnsemblMetazoa" id="SSS_8294s_mrna">
    <property type="protein sequence ID" value="KAF7492210.1"/>
    <property type="gene ID" value="SSS_8294"/>
</dbReference>
<dbReference type="GO" id="GO:0005768">
    <property type="term" value="C:endosome"/>
    <property type="evidence" value="ECO:0007669"/>
    <property type="project" value="TreeGrafter"/>
</dbReference>
<organism evidence="9 12">
    <name type="scientific">Sarcoptes scabiei</name>
    <name type="common">Itch mite</name>
    <name type="synonym">Acarus scabiei</name>
    <dbReference type="NCBI Taxonomy" id="52283"/>
    <lineage>
        <taxon>Eukaryota</taxon>
        <taxon>Metazoa</taxon>
        <taxon>Ecdysozoa</taxon>
        <taxon>Arthropoda</taxon>
        <taxon>Chelicerata</taxon>
        <taxon>Arachnida</taxon>
        <taxon>Acari</taxon>
        <taxon>Acariformes</taxon>
        <taxon>Sarcoptiformes</taxon>
        <taxon>Astigmata</taxon>
        <taxon>Psoroptidia</taxon>
        <taxon>Sarcoptoidea</taxon>
        <taxon>Sarcoptidae</taxon>
        <taxon>Sarcoptinae</taxon>
        <taxon>Sarcoptes</taxon>
    </lineage>
</organism>
<reference evidence="9 12" key="1">
    <citation type="journal article" date="2015" name="Parasit. Vectors">
        <title>Draft genome of the scabies mite.</title>
        <authorList>
            <person name="Rider S.D.Jr."/>
            <person name="Morgan M.S."/>
            <person name="Arlian L.G."/>
        </authorList>
    </citation>
    <scope>NUCLEOTIDE SEQUENCE [LARGE SCALE GENOMIC DNA]</scope>
    <source>
        <strain evidence="9">Arlian Lab</strain>
    </source>
</reference>
<feature type="domain" description="VHS" evidence="6">
    <location>
        <begin position="24"/>
        <end position="157"/>
    </location>
</feature>
<dbReference type="InterPro" id="IPR004152">
    <property type="entry name" value="GAT_dom"/>
</dbReference>
<reference evidence="8" key="3">
    <citation type="submission" date="2020-01" db="EMBL/GenBank/DDBJ databases">
        <authorList>
            <person name="Korhonen P.K.K."/>
            <person name="Guangxu M.G."/>
            <person name="Wang T.W."/>
            <person name="Stroehlein A.J.S."/>
            <person name="Young N.D."/>
            <person name="Ang C.-S.A."/>
            <person name="Fernando D.W.F."/>
            <person name="Lu H.L."/>
            <person name="Taylor S.T."/>
            <person name="Ehtesham M.E.M."/>
            <person name="Najaraj S.H.N."/>
            <person name="Harsha G.H.G."/>
            <person name="Madugundu A.M."/>
            <person name="Renuse S.R."/>
            <person name="Holt D.H."/>
            <person name="Pandey A.P."/>
            <person name="Papenfuss A.P."/>
            <person name="Gasser R.B.G."/>
            <person name="Fischer K.F."/>
        </authorList>
    </citation>
    <scope>NUCLEOTIDE SEQUENCE</scope>
    <source>
        <strain evidence="8">SSS_KF_BRIS2020</strain>
    </source>
</reference>
<dbReference type="InterPro" id="IPR014645">
    <property type="entry name" value="TOM1"/>
</dbReference>
<name>A0A131ZWM8_SARSC</name>
<feature type="compositionally biased region" description="Polar residues" evidence="5">
    <location>
        <begin position="399"/>
        <end position="408"/>
    </location>
</feature>
<dbReference type="GO" id="GO:0007165">
    <property type="term" value="P:signal transduction"/>
    <property type="evidence" value="ECO:0007669"/>
    <property type="project" value="TreeGrafter"/>
</dbReference>
<evidence type="ECO:0000313" key="12">
    <source>
        <dbReference type="Proteomes" id="UP000616769"/>
    </source>
</evidence>
<feature type="compositionally biased region" description="Basic and acidic residues" evidence="5">
    <location>
        <begin position="424"/>
        <end position="438"/>
    </location>
</feature>
<evidence type="ECO:0000259" key="7">
    <source>
        <dbReference type="PROSITE" id="PS50909"/>
    </source>
</evidence>
<keyword evidence="11" id="KW-1185">Reference proteome</keyword>
<feature type="region of interest" description="Disordered" evidence="5">
    <location>
        <begin position="306"/>
        <end position="347"/>
    </location>
</feature>
<evidence type="ECO:0000313" key="10">
    <source>
        <dbReference type="EnsemblMetazoa" id="KAF7492210.1"/>
    </source>
</evidence>
<proteinExistence type="inferred from homology"/>
<evidence type="ECO:0000256" key="5">
    <source>
        <dbReference type="SAM" id="MobiDB-lite"/>
    </source>
</evidence>
<comment type="similarity">
    <text evidence="1">Belongs to the TOM1 family.</text>
</comment>
<keyword evidence="3" id="KW-0653">Protein transport</keyword>
<gene>
    <name evidence="9" type="ORF">QR98_0016720</name>
    <name evidence="8" type="ORF">SSS_8294</name>
</gene>
<dbReference type="PROSITE" id="PS50909">
    <property type="entry name" value="GAT"/>
    <property type="match status" value="1"/>
</dbReference>
<accession>A0A131ZWM8</accession>
<dbReference type="PROSITE" id="PS50179">
    <property type="entry name" value="VHS"/>
    <property type="match status" value="1"/>
</dbReference>
<feature type="compositionally biased region" description="Polar residues" evidence="5">
    <location>
        <begin position="185"/>
        <end position="195"/>
    </location>
</feature>
<dbReference type="Gene3D" id="1.20.58.160">
    <property type="match status" value="1"/>
</dbReference>
<protein>
    <submittedName>
        <fullName evidence="8">TOM1-like protein 2</fullName>
    </submittedName>
    <submittedName>
        <fullName evidence="9">VHS and Gat domain containing protein</fullName>
    </submittedName>
</protein>
<evidence type="ECO:0000256" key="1">
    <source>
        <dbReference type="ARBA" id="ARBA00007708"/>
    </source>
</evidence>
<evidence type="ECO:0000259" key="6">
    <source>
        <dbReference type="PROSITE" id="PS50179"/>
    </source>
</evidence>
<dbReference type="SUPFAM" id="SSF89009">
    <property type="entry name" value="GAT-like domain"/>
    <property type="match status" value="1"/>
</dbReference>
<dbReference type="InterPro" id="IPR008942">
    <property type="entry name" value="ENTH_VHS"/>
</dbReference>
<dbReference type="PANTHER" id="PTHR13856:SF137">
    <property type="entry name" value="GH05942P"/>
    <property type="match status" value="1"/>
</dbReference>
<dbReference type="GO" id="GO:0043130">
    <property type="term" value="F:ubiquitin binding"/>
    <property type="evidence" value="ECO:0007669"/>
    <property type="project" value="InterPro"/>
</dbReference>
<feature type="compositionally biased region" description="Low complexity" evidence="5">
    <location>
        <begin position="196"/>
        <end position="210"/>
    </location>
</feature>
<reference evidence="10" key="4">
    <citation type="submission" date="2022-06" db="UniProtKB">
        <authorList>
            <consortium name="EnsemblMetazoa"/>
        </authorList>
    </citation>
    <scope>IDENTIFICATION</scope>
</reference>
<dbReference type="GO" id="GO:0016020">
    <property type="term" value="C:membrane"/>
    <property type="evidence" value="ECO:0007669"/>
    <property type="project" value="TreeGrafter"/>
</dbReference>
<dbReference type="GO" id="GO:0035091">
    <property type="term" value="F:phosphatidylinositol binding"/>
    <property type="evidence" value="ECO:0007669"/>
    <property type="project" value="InterPro"/>
</dbReference>
<dbReference type="PIRSF" id="PIRSF036948">
    <property type="entry name" value="TOM1"/>
    <property type="match status" value="1"/>
</dbReference>
<dbReference type="InterPro" id="IPR002014">
    <property type="entry name" value="VHS_dom"/>
</dbReference>
<keyword evidence="2" id="KW-0813">Transport</keyword>
<feature type="coiled-coil region" evidence="4">
    <location>
        <begin position="220"/>
        <end position="284"/>
    </location>
</feature>
<dbReference type="CDD" id="cd14233">
    <property type="entry name" value="GAT_TOM1_like"/>
    <property type="match status" value="1"/>
</dbReference>
<dbReference type="SUPFAM" id="SSF48464">
    <property type="entry name" value="ENTH/VHS domain"/>
    <property type="match status" value="1"/>
</dbReference>
<dbReference type="AlphaFoldDB" id="A0A131ZWM8"/>
<feature type="compositionally biased region" description="Polar residues" evidence="5">
    <location>
        <begin position="312"/>
        <end position="347"/>
    </location>
</feature>
<evidence type="ECO:0000313" key="11">
    <source>
        <dbReference type="Proteomes" id="UP000070412"/>
    </source>
</evidence>
<dbReference type="Gene3D" id="1.25.40.90">
    <property type="match status" value="1"/>
</dbReference>
<keyword evidence="4" id="KW-0175">Coiled coil</keyword>
<evidence type="ECO:0000313" key="8">
    <source>
        <dbReference type="EMBL" id="KAF7492210.1"/>
    </source>
</evidence>
<dbReference type="EMBL" id="JXLN01004396">
    <property type="protein sequence ID" value="KPM03242.1"/>
    <property type="molecule type" value="Genomic_DNA"/>
</dbReference>
<dbReference type="Proteomes" id="UP000070412">
    <property type="component" value="Unassembled WGS sequence"/>
</dbReference>
<evidence type="ECO:0000256" key="3">
    <source>
        <dbReference type="ARBA" id="ARBA00022927"/>
    </source>
</evidence>
<dbReference type="OrthoDB" id="2018246at2759"/>
<dbReference type="SMART" id="SM00288">
    <property type="entry name" value="VHS"/>
    <property type="match status" value="1"/>
</dbReference>
<feature type="region of interest" description="Disordered" evidence="5">
    <location>
        <begin position="399"/>
        <end position="469"/>
    </location>
</feature>
<sequence>MAELLQRFSGNPFSTPVGQRIEQATDPSVTSENWALNMEICDIINDSEDGARDAVRAIKKRLQQTAGKNFQVFKLTLIVLETCVKNCGKRFHILVTNKDFVQDLIKLIGPKNDPPAEIQEQVLSLIQSWAEAFHGQPDMQGVSIVHNELRNKGIKFPNSSNENKVPICTPQKSVPPYTVSSQIDTFSRGSSLNQAPSSSTLQPTLSTSTSNPIPLTPEQLNKLKNELELVQSNMNVFSEMLAEIKPGQEHTDDLNLLVELHQTLQSMQKRIVELIQKIANEEVTNELLKINDDLNNLFMRYERFEKKRESKNQPNFSMDPTSSNLPHQFPSTSSFDNKISSGQRSSSALQQIQPSLIDFTDANDSVQDVIDSTNKLNLDQSSKSNEISGDNEFDMFAQSRSNRISNRSGTDRSVDEEQEDEMREIERWIGNDSIDRQSPRSFQSFLRERAEAVEQQPPKKMNNQDSSLI</sequence>
<dbReference type="InterPro" id="IPR038425">
    <property type="entry name" value="GAT_sf"/>
</dbReference>
<feature type="region of interest" description="Disordered" evidence="5">
    <location>
        <begin position="185"/>
        <end position="214"/>
    </location>
</feature>
<reference evidence="11" key="2">
    <citation type="journal article" date="2020" name="PLoS Negl. Trop. Dis.">
        <title>High-quality nuclear genome for Sarcoptes scabiei-A critical resource for a neglected parasite.</title>
        <authorList>
            <person name="Korhonen P.K."/>
            <person name="Gasser R.B."/>
            <person name="Ma G."/>
            <person name="Wang T."/>
            <person name="Stroehlein A.J."/>
            <person name="Young N.D."/>
            <person name="Ang C.S."/>
            <person name="Fernando D.D."/>
            <person name="Lu H.C."/>
            <person name="Taylor S."/>
            <person name="Reynolds S.L."/>
            <person name="Mofiz E."/>
            <person name="Najaraj S.H."/>
            <person name="Gowda H."/>
            <person name="Madugundu A."/>
            <person name="Renuse S."/>
            <person name="Holt D."/>
            <person name="Pandey A."/>
            <person name="Papenfuss A.T."/>
            <person name="Fischer K."/>
        </authorList>
    </citation>
    <scope>NUCLEOTIDE SEQUENCE [LARGE SCALE GENOMIC DNA]</scope>
</reference>
<dbReference type="GO" id="GO:0015031">
    <property type="term" value="P:protein transport"/>
    <property type="evidence" value="ECO:0007669"/>
    <property type="project" value="UniProtKB-KW"/>
</dbReference>
<dbReference type="VEuPathDB" id="VectorBase:SSCA000621"/>
<dbReference type="EMBL" id="WVUK01000056">
    <property type="protein sequence ID" value="KAF7492210.1"/>
    <property type="molecule type" value="Genomic_DNA"/>
</dbReference>
<dbReference type="Pfam" id="PF03127">
    <property type="entry name" value="GAT"/>
    <property type="match status" value="1"/>
</dbReference>
<evidence type="ECO:0000313" key="9">
    <source>
        <dbReference type="EMBL" id="KPM03242.1"/>
    </source>
</evidence>
<evidence type="ECO:0000256" key="2">
    <source>
        <dbReference type="ARBA" id="ARBA00022448"/>
    </source>
</evidence>